<evidence type="ECO:0000313" key="6">
    <source>
        <dbReference type="EMBL" id="MDX8537010.1"/>
    </source>
</evidence>
<protein>
    <submittedName>
        <fullName evidence="6">MarR family transcriptional regulator</fullName>
    </submittedName>
</protein>
<proteinExistence type="predicted"/>
<gene>
    <name evidence="6" type="ORF">RFM23_05160</name>
</gene>
<feature type="domain" description="HTH marR-type" evidence="5">
    <location>
        <begin position="1"/>
        <end position="98"/>
    </location>
</feature>
<dbReference type="SMART" id="SM00347">
    <property type="entry name" value="HTH_MARR"/>
    <property type="match status" value="1"/>
</dbReference>
<dbReference type="Gene3D" id="1.10.10.10">
    <property type="entry name" value="Winged helix-like DNA-binding domain superfamily/Winged helix DNA-binding domain"/>
    <property type="match status" value="1"/>
</dbReference>
<evidence type="ECO:0000256" key="2">
    <source>
        <dbReference type="ARBA" id="ARBA00023125"/>
    </source>
</evidence>
<dbReference type="Proteomes" id="UP001276564">
    <property type="component" value="Unassembled WGS sequence"/>
</dbReference>
<keyword evidence="3" id="KW-0804">Transcription</keyword>
<dbReference type="PROSITE" id="PS50995">
    <property type="entry name" value="HTH_MARR_2"/>
    <property type="match status" value="1"/>
</dbReference>
<dbReference type="PANTHER" id="PTHR42756">
    <property type="entry name" value="TRANSCRIPTIONAL REGULATOR, MARR"/>
    <property type="match status" value="1"/>
</dbReference>
<evidence type="ECO:0000256" key="3">
    <source>
        <dbReference type="ARBA" id="ARBA00023163"/>
    </source>
</evidence>
<dbReference type="InterPro" id="IPR036388">
    <property type="entry name" value="WH-like_DNA-bd_sf"/>
</dbReference>
<dbReference type="PRINTS" id="PR00598">
    <property type="entry name" value="HTHMARR"/>
</dbReference>
<dbReference type="InterPro" id="IPR000835">
    <property type="entry name" value="HTH_MarR-typ"/>
</dbReference>
<keyword evidence="1" id="KW-0805">Transcription regulation</keyword>
<evidence type="ECO:0000256" key="1">
    <source>
        <dbReference type="ARBA" id="ARBA00023015"/>
    </source>
</evidence>
<evidence type="ECO:0000256" key="4">
    <source>
        <dbReference type="SAM" id="MobiDB-lite"/>
    </source>
</evidence>
<dbReference type="InterPro" id="IPR036390">
    <property type="entry name" value="WH_DNA-bd_sf"/>
</dbReference>
<organism evidence="6 7">
    <name type="scientific">Mesorhizobium abyssinicae</name>
    <dbReference type="NCBI Taxonomy" id="1209958"/>
    <lineage>
        <taxon>Bacteria</taxon>
        <taxon>Pseudomonadati</taxon>
        <taxon>Pseudomonadota</taxon>
        <taxon>Alphaproteobacteria</taxon>
        <taxon>Hyphomicrobiales</taxon>
        <taxon>Phyllobacteriaceae</taxon>
        <taxon>Mesorhizobium</taxon>
    </lineage>
</organism>
<evidence type="ECO:0000259" key="5">
    <source>
        <dbReference type="PROSITE" id="PS50995"/>
    </source>
</evidence>
<evidence type="ECO:0000313" key="7">
    <source>
        <dbReference type="Proteomes" id="UP001276564"/>
    </source>
</evidence>
<comment type="caution">
    <text evidence="6">The sequence shown here is derived from an EMBL/GenBank/DDBJ whole genome shotgun (WGS) entry which is preliminary data.</text>
</comment>
<dbReference type="Pfam" id="PF01047">
    <property type="entry name" value="MarR"/>
    <property type="match status" value="1"/>
</dbReference>
<accession>A0ABU5AI94</accession>
<keyword evidence="7" id="KW-1185">Reference proteome</keyword>
<sequence>MLSPTQLYESAMISSGGMTNRLDRLECAGLVERRPDPKDRRGKQIAITTGGKRAIDDLIGPMVAARRAIDLRADAVGAGDSQRPAQEIAHWPLGTLSSPAVTSPGVKGS</sequence>
<dbReference type="SUPFAM" id="SSF46785">
    <property type="entry name" value="Winged helix' DNA-binding domain"/>
    <property type="match status" value="1"/>
</dbReference>
<feature type="region of interest" description="Disordered" evidence="4">
    <location>
        <begin position="77"/>
        <end position="109"/>
    </location>
</feature>
<reference evidence="6 7" key="1">
    <citation type="submission" date="2023-08" db="EMBL/GenBank/DDBJ databases">
        <title>Implementing the SeqCode for naming new Mesorhizobium species isolated from Vachellia karroo root nodules.</title>
        <authorList>
            <person name="Van Lill M."/>
        </authorList>
    </citation>
    <scope>NUCLEOTIDE SEQUENCE [LARGE SCALE GENOMIC DNA]</scope>
    <source>
        <strain evidence="6 7">VK4B</strain>
    </source>
</reference>
<name>A0ABU5AI94_9HYPH</name>
<dbReference type="PANTHER" id="PTHR42756:SF1">
    <property type="entry name" value="TRANSCRIPTIONAL REPRESSOR OF EMRAB OPERON"/>
    <property type="match status" value="1"/>
</dbReference>
<dbReference type="EMBL" id="JAVIIP010000002">
    <property type="protein sequence ID" value="MDX8537010.1"/>
    <property type="molecule type" value="Genomic_DNA"/>
</dbReference>
<keyword evidence="2" id="KW-0238">DNA-binding</keyword>